<dbReference type="InterPro" id="IPR000014">
    <property type="entry name" value="PAS"/>
</dbReference>
<evidence type="ECO:0000313" key="7">
    <source>
        <dbReference type="EMBL" id="MBN3547563.1"/>
    </source>
</evidence>
<dbReference type="Pfam" id="PF00158">
    <property type="entry name" value="Sigma54_activat"/>
    <property type="match status" value="1"/>
</dbReference>
<dbReference type="SUPFAM" id="SSF52540">
    <property type="entry name" value="P-loop containing nucleoside triphosphate hydrolases"/>
    <property type="match status" value="1"/>
</dbReference>
<dbReference type="SUPFAM" id="SSF46689">
    <property type="entry name" value="Homeodomain-like"/>
    <property type="match status" value="1"/>
</dbReference>
<reference evidence="7 8" key="1">
    <citation type="submission" date="2021-01" db="EMBL/GenBank/DDBJ databases">
        <title>Genome Sequencing of Type Strains.</title>
        <authorList>
            <person name="Lemaire J.F."/>
            <person name="Inderbitzin P."/>
            <person name="Collins S.B."/>
            <person name="Wespe N."/>
            <person name="Knight-Connoni V."/>
        </authorList>
    </citation>
    <scope>NUCLEOTIDE SEQUENCE [LARGE SCALE GENOMIC DNA]</scope>
    <source>
        <strain evidence="7 8">DSM 14730</strain>
    </source>
</reference>
<organism evidence="7 8">
    <name type="scientific">Fictibacillus barbaricus</name>
    <dbReference type="NCBI Taxonomy" id="182136"/>
    <lineage>
        <taxon>Bacteria</taxon>
        <taxon>Bacillati</taxon>
        <taxon>Bacillota</taxon>
        <taxon>Bacilli</taxon>
        <taxon>Bacillales</taxon>
        <taxon>Fictibacillaceae</taxon>
        <taxon>Fictibacillus</taxon>
    </lineage>
</organism>
<dbReference type="EMBL" id="JAFHKS010000044">
    <property type="protein sequence ID" value="MBN3547563.1"/>
    <property type="molecule type" value="Genomic_DNA"/>
</dbReference>
<dbReference type="PROSITE" id="PS00675">
    <property type="entry name" value="SIGMA54_INTERACT_1"/>
    <property type="match status" value="1"/>
</dbReference>
<sequence>MLDHDPLLKNNILETIIDSAYEWIVVVDHEGIVRYMNKTYCEFLGENPKEVIGKHVTDVIENTRMHKAVLQGKVEIADLQFIRGNYMIANRIPIFNEGKVIGAVGTVIFRDTEQWKRMNSHIKALLHELNFYKKEWEEINGATYTLNDFAGTSMEVKKIKEHVKNIASGDLSVLIRGESGTGKELLAHSIHQLSERSAKPFIKLNCGAVPEHLFESELFGYSEGAFTGAKKGGKLGKFQLADGGTLFLDEIGDLPQSMQIKLLRVLQEKEVEPVGAVHTHKVNVRVIAATNRPLEQLILENKFREDLFYRINVLQIQIPPLRERKEDIWPLAESFIRINCRDTGKRIVSVDEEVKEAFLHYNWPGNARELKNFVEAAIQLTQYDRLTLNAFPDFLKEKLEVNNTQKTLKEHVQETERKVITHYLKKMNGDIMSVANQLGIGKTNLYDKIKKYNIRNE</sequence>
<dbReference type="InterPro" id="IPR035965">
    <property type="entry name" value="PAS-like_dom_sf"/>
</dbReference>
<dbReference type="SMART" id="SM00091">
    <property type="entry name" value="PAS"/>
    <property type="match status" value="1"/>
</dbReference>
<dbReference type="InterPro" id="IPR003593">
    <property type="entry name" value="AAA+_ATPase"/>
</dbReference>
<dbReference type="PROSITE" id="PS50045">
    <property type="entry name" value="SIGMA54_INTERACT_4"/>
    <property type="match status" value="1"/>
</dbReference>
<accession>A0ABS2ZHB3</accession>
<keyword evidence="4" id="KW-0804">Transcription</keyword>
<comment type="caution">
    <text evidence="7">The sequence shown here is derived from an EMBL/GenBank/DDBJ whole genome shotgun (WGS) entry which is preliminary data.</text>
</comment>
<gene>
    <name evidence="7" type="ORF">JYA64_19815</name>
</gene>
<evidence type="ECO:0000256" key="4">
    <source>
        <dbReference type="ARBA" id="ARBA00023163"/>
    </source>
</evidence>
<feature type="domain" description="PAS" evidence="6">
    <location>
        <begin position="9"/>
        <end position="60"/>
    </location>
</feature>
<dbReference type="CDD" id="cd00009">
    <property type="entry name" value="AAA"/>
    <property type="match status" value="1"/>
</dbReference>
<dbReference type="PANTHER" id="PTHR32071:SF57">
    <property type="entry name" value="C4-DICARBOXYLATE TRANSPORT TRANSCRIPTIONAL REGULATORY PROTEIN DCTD"/>
    <property type="match status" value="1"/>
</dbReference>
<protein>
    <submittedName>
        <fullName evidence="7">Sigma 54-interacting transcriptional regulator</fullName>
    </submittedName>
</protein>
<dbReference type="InterPro" id="IPR027417">
    <property type="entry name" value="P-loop_NTPase"/>
</dbReference>
<dbReference type="Proteomes" id="UP001319060">
    <property type="component" value="Unassembled WGS sequence"/>
</dbReference>
<dbReference type="Pfam" id="PF13426">
    <property type="entry name" value="PAS_9"/>
    <property type="match status" value="1"/>
</dbReference>
<dbReference type="InterPro" id="IPR058031">
    <property type="entry name" value="AAA_lid_NorR"/>
</dbReference>
<dbReference type="InterPro" id="IPR002078">
    <property type="entry name" value="Sigma_54_int"/>
</dbReference>
<dbReference type="InterPro" id="IPR009057">
    <property type="entry name" value="Homeodomain-like_sf"/>
</dbReference>
<keyword evidence="3" id="KW-0805">Transcription regulation</keyword>
<keyword evidence="1" id="KW-0547">Nucleotide-binding</keyword>
<dbReference type="InterPro" id="IPR025943">
    <property type="entry name" value="Sigma_54_int_dom_ATP-bd_2"/>
</dbReference>
<dbReference type="InterPro" id="IPR002197">
    <property type="entry name" value="HTH_Fis"/>
</dbReference>
<dbReference type="Pfam" id="PF25601">
    <property type="entry name" value="AAA_lid_14"/>
    <property type="match status" value="1"/>
</dbReference>
<proteinExistence type="predicted"/>
<keyword evidence="2" id="KW-0067">ATP-binding</keyword>
<dbReference type="CDD" id="cd00130">
    <property type="entry name" value="PAS"/>
    <property type="match status" value="1"/>
</dbReference>
<dbReference type="Gene3D" id="3.40.50.300">
    <property type="entry name" value="P-loop containing nucleotide triphosphate hydrolases"/>
    <property type="match status" value="1"/>
</dbReference>
<evidence type="ECO:0000256" key="2">
    <source>
        <dbReference type="ARBA" id="ARBA00022840"/>
    </source>
</evidence>
<name>A0ABS2ZHB3_9BACL</name>
<evidence type="ECO:0000256" key="3">
    <source>
        <dbReference type="ARBA" id="ARBA00023015"/>
    </source>
</evidence>
<feature type="domain" description="Sigma-54 factor interaction" evidence="5">
    <location>
        <begin position="149"/>
        <end position="379"/>
    </location>
</feature>
<evidence type="ECO:0000256" key="1">
    <source>
        <dbReference type="ARBA" id="ARBA00022741"/>
    </source>
</evidence>
<dbReference type="Gene3D" id="3.30.450.20">
    <property type="entry name" value="PAS domain"/>
    <property type="match status" value="1"/>
</dbReference>
<dbReference type="RefSeq" id="WP_188401790.1">
    <property type="nucleotide sequence ID" value="NZ_BMCE01000001.1"/>
</dbReference>
<keyword evidence="8" id="KW-1185">Reference proteome</keyword>
<dbReference type="InterPro" id="IPR025662">
    <property type="entry name" value="Sigma_54_int_dom_ATP-bd_1"/>
</dbReference>
<dbReference type="Gene3D" id="1.10.10.60">
    <property type="entry name" value="Homeodomain-like"/>
    <property type="match status" value="1"/>
</dbReference>
<dbReference type="Gene3D" id="1.10.8.60">
    <property type="match status" value="1"/>
</dbReference>
<dbReference type="PROSITE" id="PS50112">
    <property type="entry name" value="PAS"/>
    <property type="match status" value="1"/>
</dbReference>
<dbReference type="Pfam" id="PF02954">
    <property type="entry name" value="HTH_8"/>
    <property type="match status" value="1"/>
</dbReference>
<dbReference type="SUPFAM" id="SSF55785">
    <property type="entry name" value="PYP-like sensor domain (PAS domain)"/>
    <property type="match status" value="1"/>
</dbReference>
<dbReference type="SMART" id="SM00382">
    <property type="entry name" value="AAA"/>
    <property type="match status" value="1"/>
</dbReference>
<evidence type="ECO:0000313" key="8">
    <source>
        <dbReference type="Proteomes" id="UP001319060"/>
    </source>
</evidence>
<dbReference type="NCBIfam" id="TIGR00229">
    <property type="entry name" value="sensory_box"/>
    <property type="match status" value="1"/>
</dbReference>
<evidence type="ECO:0000259" key="6">
    <source>
        <dbReference type="PROSITE" id="PS50112"/>
    </source>
</evidence>
<dbReference type="PANTHER" id="PTHR32071">
    <property type="entry name" value="TRANSCRIPTIONAL REGULATORY PROTEIN"/>
    <property type="match status" value="1"/>
</dbReference>
<dbReference type="PROSITE" id="PS00676">
    <property type="entry name" value="SIGMA54_INTERACT_2"/>
    <property type="match status" value="1"/>
</dbReference>
<evidence type="ECO:0000259" key="5">
    <source>
        <dbReference type="PROSITE" id="PS50045"/>
    </source>
</evidence>